<dbReference type="Proteomes" id="UP000284361">
    <property type="component" value="Unassembled WGS sequence"/>
</dbReference>
<evidence type="ECO:0000313" key="3">
    <source>
        <dbReference type="Proteomes" id="UP000260814"/>
    </source>
</evidence>
<gene>
    <name evidence="2" type="ORF">DW789_08160</name>
    <name evidence="1" type="ORF">DXB87_03655</name>
</gene>
<dbReference type="PROSITE" id="PS51257">
    <property type="entry name" value="PROKAR_LIPOPROTEIN"/>
    <property type="match status" value="1"/>
</dbReference>
<comment type="caution">
    <text evidence="1">The sequence shown here is derived from an EMBL/GenBank/DDBJ whole genome shotgun (WGS) entry which is preliminary data.</text>
</comment>
<evidence type="ECO:0000313" key="4">
    <source>
        <dbReference type="Proteomes" id="UP000284361"/>
    </source>
</evidence>
<evidence type="ECO:0000313" key="1">
    <source>
        <dbReference type="EMBL" id="RGM92513.1"/>
    </source>
</evidence>
<dbReference type="EMBL" id="QSJG01000014">
    <property type="protein sequence ID" value="RHD54328.1"/>
    <property type="molecule type" value="Genomic_DNA"/>
</dbReference>
<dbReference type="AlphaFoldDB" id="A0A3E4ZBX5"/>
<organism evidence="1 3">
    <name type="scientific">Phocaeicola plebeius</name>
    <dbReference type="NCBI Taxonomy" id="310297"/>
    <lineage>
        <taxon>Bacteria</taxon>
        <taxon>Pseudomonadati</taxon>
        <taxon>Bacteroidota</taxon>
        <taxon>Bacteroidia</taxon>
        <taxon>Bacteroidales</taxon>
        <taxon>Bacteroidaceae</taxon>
        <taxon>Phocaeicola</taxon>
    </lineage>
</organism>
<dbReference type="EMBL" id="QSTW01000003">
    <property type="protein sequence ID" value="RGM92513.1"/>
    <property type="molecule type" value="Genomic_DNA"/>
</dbReference>
<dbReference type="Proteomes" id="UP000260814">
    <property type="component" value="Unassembled WGS sequence"/>
</dbReference>
<evidence type="ECO:0000313" key="2">
    <source>
        <dbReference type="EMBL" id="RHD54328.1"/>
    </source>
</evidence>
<accession>A0A3E4ZBX5</accession>
<reference evidence="3 4" key="1">
    <citation type="submission" date="2018-08" db="EMBL/GenBank/DDBJ databases">
        <title>A genome reference for cultivated species of the human gut microbiota.</title>
        <authorList>
            <person name="Zou Y."/>
            <person name="Xue W."/>
            <person name="Luo G."/>
        </authorList>
    </citation>
    <scope>NUCLEOTIDE SEQUENCE [LARGE SCALE GENOMIC DNA]</scope>
    <source>
        <strain evidence="2 4">AM31-10</strain>
        <strain evidence="1 3">OM06-2</strain>
    </source>
</reference>
<protein>
    <submittedName>
        <fullName evidence="1">Uncharacterized protein</fullName>
    </submittedName>
</protein>
<proteinExistence type="predicted"/>
<sequence length="331" mass="37615">MHVMMKSAFRMLQCGILAVAWLLSGCNSDIFVDRFLSSEPSVSLSETEKEVTVCFEADNWDILGIENMREGVDVSATDLEGKNSKYLPFEEGETGIVYCKNTFLDFRIEKRNGNELHFISGENLYDQPFETFVRVGNRYEEKVIRVSFSPTRKYQIDSVAYDWSQFSSFDYMLEPVEQVEVNTLNASSPATLYFYPYKNSARIVEFYMQYGGWGGDENDLRKLLGDAASQVEIPDIVNGTPGLYGTKVSFRHHEQRLDAGLDKELKVSKTVEAGKHVRLEVYNGIEQYNVPYKAYLSNSLTGKKLVISGTLSSKKPFNYLIIPIAITDEDK</sequence>
<name>A0A3E4ZBX5_9BACT</name>